<dbReference type="PANTHER" id="PTHR10622:SF10">
    <property type="entry name" value="HET DOMAIN-CONTAINING PROTEIN"/>
    <property type="match status" value="1"/>
</dbReference>
<evidence type="ECO:0000313" key="3">
    <source>
        <dbReference type="EMBL" id="KIK28170.1"/>
    </source>
</evidence>
<dbReference type="HOGENOM" id="CLU_000288_138_12_1"/>
<dbReference type="PANTHER" id="PTHR10622">
    <property type="entry name" value="HET DOMAIN-CONTAINING PROTEIN"/>
    <property type="match status" value="1"/>
</dbReference>
<proteinExistence type="predicted"/>
<organism evidence="3 4">
    <name type="scientific">Pisolithus microcarpus 441</name>
    <dbReference type="NCBI Taxonomy" id="765257"/>
    <lineage>
        <taxon>Eukaryota</taxon>
        <taxon>Fungi</taxon>
        <taxon>Dikarya</taxon>
        <taxon>Basidiomycota</taxon>
        <taxon>Agaricomycotina</taxon>
        <taxon>Agaricomycetes</taxon>
        <taxon>Agaricomycetidae</taxon>
        <taxon>Boletales</taxon>
        <taxon>Sclerodermatineae</taxon>
        <taxon>Pisolithaceae</taxon>
        <taxon>Pisolithus</taxon>
    </lineage>
</organism>
<keyword evidence="4" id="KW-1185">Reference proteome</keyword>
<reference evidence="4" key="2">
    <citation type="submission" date="2015-01" db="EMBL/GenBank/DDBJ databases">
        <title>Evolutionary Origins and Diversification of the Mycorrhizal Mutualists.</title>
        <authorList>
            <consortium name="DOE Joint Genome Institute"/>
            <consortium name="Mycorrhizal Genomics Consortium"/>
            <person name="Kohler A."/>
            <person name="Kuo A."/>
            <person name="Nagy L.G."/>
            <person name="Floudas D."/>
            <person name="Copeland A."/>
            <person name="Barry K.W."/>
            <person name="Cichocki N."/>
            <person name="Veneault-Fourrey C."/>
            <person name="LaButti K."/>
            <person name="Lindquist E.A."/>
            <person name="Lipzen A."/>
            <person name="Lundell T."/>
            <person name="Morin E."/>
            <person name="Murat C."/>
            <person name="Riley R."/>
            <person name="Ohm R."/>
            <person name="Sun H."/>
            <person name="Tunlid A."/>
            <person name="Henrissat B."/>
            <person name="Grigoriev I.V."/>
            <person name="Hibbett D.S."/>
            <person name="Martin F."/>
        </authorList>
    </citation>
    <scope>NUCLEOTIDE SEQUENCE [LARGE SCALE GENOMIC DNA]</scope>
    <source>
        <strain evidence="4">441</strain>
    </source>
</reference>
<evidence type="ECO:0000259" key="2">
    <source>
        <dbReference type="Pfam" id="PF26640"/>
    </source>
</evidence>
<dbReference type="Pfam" id="PF06985">
    <property type="entry name" value="HET"/>
    <property type="match status" value="1"/>
</dbReference>
<accession>A0A0C9YT76</accession>
<dbReference type="STRING" id="765257.A0A0C9YT76"/>
<reference evidence="3 4" key="1">
    <citation type="submission" date="2014-04" db="EMBL/GenBank/DDBJ databases">
        <authorList>
            <consortium name="DOE Joint Genome Institute"/>
            <person name="Kuo A."/>
            <person name="Kohler A."/>
            <person name="Costa M.D."/>
            <person name="Nagy L.G."/>
            <person name="Floudas D."/>
            <person name="Copeland A."/>
            <person name="Barry K.W."/>
            <person name="Cichocki N."/>
            <person name="Veneault-Fourrey C."/>
            <person name="LaButti K."/>
            <person name="Lindquist E.A."/>
            <person name="Lipzen A."/>
            <person name="Lundell T."/>
            <person name="Morin E."/>
            <person name="Murat C."/>
            <person name="Sun H."/>
            <person name="Tunlid A."/>
            <person name="Henrissat B."/>
            <person name="Grigoriev I.V."/>
            <person name="Hibbett D.S."/>
            <person name="Martin F."/>
            <person name="Nordberg H.P."/>
            <person name="Cantor M.N."/>
            <person name="Hua S.X."/>
        </authorList>
    </citation>
    <scope>NUCLEOTIDE SEQUENCE [LARGE SCALE GENOMIC DNA]</scope>
    <source>
        <strain evidence="3 4">441</strain>
    </source>
</reference>
<dbReference type="Proteomes" id="UP000054018">
    <property type="component" value="Unassembled WGS sequence"/>
</dbReference>
<feature type="domain" description="DUF8212" evidence="2">
    <location>
        <begin position="247"/>
        <end position="355"/>
    </location>
</feature>
<protein>
    <recommendedName>
        <fullName evidence="5">Heterokaryon incompatibility domain-containing protein</fullName>
    </recommendedName>
</protein>
<gene>
    <name evidence="3" type="ORF">PISMIDRAFT_606598</name>
</gene>
<dbReference type="InterPro" id="IPR058525">
    <property type="entry name" value="DUF8212"/>
</dbReference>
<name>A0A0C9YT76_9AGAM</name>
<feature type="domain" description="Heterokaryon incompatibility" evidence="1">
    <location>
        <begin position="37"/>
        <end position="131"/>
    </location>
</feature>
<dbReference type="EMBL" id="KN833693">
    <property type="protein sequence ID" value="KIK28170.1"/>
    <property type="molecule type" value="Genomic_DNA"/>
</dbReference>
<sequence length="841" mass="95360">MRLIKVKDFLARHGQILQQVDTQIQIFASCADTAKEYCILSHRWIVGQEVDYEQMMDLAKLDNAYEIVNWHGYQKVLQACKVADGLFEYLWADTCCIDKRSSSELTEAINSMFRWYKNSTRCYTYLHDTSEFPTEPDFTTFGNSNGWPEWFSRGWTLQELIAPGDLQFFNKDWKEIGSKRSRATELKKITGVPLSVLVDGLSSYRPSFAEVMSWASERRTMLAEDEAYSLIGLLGVNMPMLYGEGKNAFQRLQIGFMQMSNDQSIFAWKANKAGSTEARSTEDDVGWTSGVLPDGPVAFRGCHDVIQMGPDEFYRLLSSMWETHANALAANGECGTLPAFTVTNRGIQIPLPLRPYYGCPSVFRAALACRRRGNLMPLTINLAAFGPIHYRYSGVAGPMQPFPQNQTLHLAYQDKTADGITFNIVGTSALHNFSRCFVFPSKTRSEDGSLKLSSTNPLAIVVYANTSNAFFAIACGYCFGQDWVHVICDEPRNKPLLYAKQIYKRTWSRGAEYARLMAEACSGKTVRPHYVKHGHLLGTTLAVRVACGGWQKSNDRIVTIDIVEFPGGRCKTVTWEPMYGTKALIKADVPCLMKETLWFGGRLDGHRIEGAGEIFSLAPTQRQIKVGDYGVIANDNAGSFEYRGNIFSELEASNWKLRPYTDDLPLKRVVTSRLVPYGTPLPRPSENAGLVLHEPKILSFLNSQRTFDLLKQLSSRMRDYSLVTSVVQCSACSLTDDFKGRITAQMRRYPQIWQGYVRNATANAQTVTPLYTVATPWIWYQGEVNREVAREYYEIRERFNVIKNYPPAHNRELREEAVEFFKVKFGIKHLEGLVCRRYIFL</sequence>
<dbReference type="Pfam" id="PF26640">
    <property type="entry name" value="DUF8212"/>
    <property type="match status" value="1"/>
</dbReference>
<dbReference type="AlphaFoldDB" id="A0A0C9YT76"/>
<dbReference type="InterPro" id="IPR010730">
    <property type="entry name" value="HET"/>
</dbReference>
<evidence type="ECO:0000313" key="4">
    <source>
        <dbReference type="Proteomes" id="UP000054018"/>
    </source>
</evidence>
<dbReference type="OrthoDB" id="2608827at2759"/>
<evidence type="ECO:0000259" key="1">
    <source>
        <dbReference type="Pfam" id="PF06985"/>
    </source>
</evidence>
<evidence type="ECO:0008006" key="5">
    <source>
        <dbReference type="Google" id="ProtNLM"/>
    </source>
</evidence>